<comment type="similarity">
    <text evidence="9">Belongs to the SctE/SipB/YopB family.</text>
</comment>
<keyword evidence="3" id="KW-0964">Secreted</keyword>
<keyword evidence="5" id="KW-1043">Host membrane</keyword>
<reference evidence="13" key="1">
    <citation type="submission" date="2018-07" db="EMBL/GenBank/DDBJ databases">
        <authorList>
            <person name="Ashton P.M."/>
            <person name="Dallman T."/>
            <person name="Nair S."/>
            <person name="De Pinna E."/>
            <person name="Peters T."/>
            <person name="Grant K."/>
        </authorList>
    </citation>
    <scope>NUCLEOTIDE SEQUENCE [LARGE SCALE GENOMIC DNA]</scope>
    <source>
        <strain evidence="13">440016</strain>
    </source>
</reference>
<keyword evidence="7" id="KW-0843">Virulence</keyword>
<evidence type="ECO:0000259" key="12">
    <source>
        <dbReference type="Pfam" id="PF16535"/>
    </source>
</evidence>
<name>A0A3V2NZR4_SALET</name>
<dbReference type="InterPro" id="IPR006972">
    <property type="entry name" value="BipB-like_C"/>
</dbReference>
<keyword evidence="8 10" id="KW-0472">Membrane</keyword>
<evidence type="ECO:0000256" key="10">
    <source>
        <dbReference type="SAM" id="Phobius"/>
    </source>
</evidence>
<dbReference type="GO" id="GO:0005576">
    <property type="term" value="C:extracellular region"/>
    <property type="evidence" value="ECO:0007669"/>
    <property type="project" value="UniProtKB-SubCell"/>
</dbReference>
<dbReference type="InterPro" id="IPR032391">
    <property type="entry name" value="IpaB/BipB/SctE_N"/>
</dbReference>
<evidence type="ECO:0000256" key="2">
    <source>
        <dbReference type="ARBA" id="ARBA00004613"/>
    </source>
</evidence>
<keyword evidence="6 10" id="KW-1133">Transmembrane helix</keyword>
<dbReference type="Pfam" id="PF04888">
    <property type="entry name" value="SseC"/>
    <property type="match status" value="1"/>
</dbReference>
<comment type="subcellular location">
    <subcellularLocation>
        <location evidence="1">Host membrane</location>
        <topology evidence="1">Multi-pass membrane protein</topology>
    </subcellularLocation>
    <subcellularLocation>
        <location evidence="2">Secreted</location>
    </subcellularLocation>
</comment>
<organism evidence="13">
    <name type="scientific">Salmonella enterica I</name>
    <dbReference type="NCBI Taxonomy" id="59201"/>
    <lineage>
        <taxon>Bacteria</taxon>
        <taxon>Pseudomonadati</taxon>
        <taxon>Pseudomonadota</taxon>
        <taxon>Gammaproteobacteria</taxon>
        <taxon>Enterobacterales</taxon>
        <taxon>Enterobacteriaceae</taxon>
        <taxon>Salmonella</taxon>
    </lineage>
</organism>
<gene>
    <name evidence="13" type="ORF">DSF98_22210</name>
</gene>
<protein>
    <submittedName>
        <fullName evidence="13">Pathogenicity island 1 effector protein SipB</fullName>
    </submittedName>
</protein>
<evidence type="ECO:0000259" key="11">
    <source>
        <dbReference type="Pfam" id="PF04888"/>
    </source>
</evidence>
<evidence type="ECO:0000256" key="7">
    <source>
        <dbReference type="ARBA" id="ARBA00023026"/>
    </source>
</evidence>
<evidence type="ECO:0000256" key="4">
    <source>
        <dbReference type="ARBA" id="ARBA00022692"/>
    </source>
</evidence>
<dbReference type="EMBL" id="AAACIV010000027">
    <property type="protein sequence ID" value="EAA7255346.1"/>
    <property type="molecule type" value="Genomic_DNA"/>
</dbReference>
<feature type="transmembrane region" description="Helical" evidence="10">
    <location>
        <begin position="318"/>
        <end position="351"/>
    </location>
</feature>
<dbReference type="InterPro" id="IPR003895">
    <property type="entry name" value="T3SS_SctE/BipB"/>
</dbReference>
<evidence type="ECO:0000256" key="1">
    <source>
        <dbReference type="ARBA" id="ARBA00004301"/>
    </source>
</evidence>
<feature type="domain" description="Translocator protein BipB-like C-terminal" evidence="11">
    <location>
        <begin position="261"/>
        <end position="572"/>
    </location>
</feature>
<evidence type="ECO:0000256" key="9">
    <source>
        <dbReference type="ARBA" id="ARBA00035640"/>
    </source>
</evidence>
<feature type="transmembrane region" description="Helical" evidence="10">
    <location>
        <begin position="407"/>
        <end position="432"/>
    </location>
</feature>
<feature type="domain" description="IpaB/BipB/SctE N-terminal" evidence="12">
    <location>
        <begin position="82"/>
        <end position="233"/>
    </location>
</feature>
<dbReference type="Gene3D" id="1.20.120.330">
    <property type="entry name" value="Nucleotidyltransferases domain 2"/>
    <property type="match status" value="2"/>
</dbReference>
<dbReference type="PRINTS" id="PR01375">
    <property type="entry name" value="BACINVASINB"/>
</dbReference>
<dbReference type="Pfam" id="PF16535">
    <property type="entry name" value="T3SSipB"/>
    <property type="match status" value="1"/>
</dbReference>
<sequence>MSDRVIHGRPAYAGERLSSLASAASEHVQKDNRFLHAADQALKALLDTPLTEKKNGGTADNDPMFVPLRAPAAEVQEKLNAEGRLTLLLGRLATLMGDNSVSQLASRLENRLAVMASQQQQGEQLSGAFQAASEQAQSAMDVYKTALDSLAAAQAAYHDGAGKLERAEATLDGLAPGAPGYALLKQEVDALRNELPALRHHLETALSAAEGAHRSAREKTEKLDGIASQIQGAFLTGGRAEQYQTDNLNSIARFTMLLSIFIELVGKNNEESLKNDMALFRALQESRQEDMLRKSEEYQEETRKAEVLNRTMGCVGKVVGALLTVASVVAAAFTGGAALGLAAASLALILADGIVKATTGTSFIQEALNPVIQHVLKPLMDIIGKAVAEILKGLGVDRETAEMAGNILGAIVAAVASVVVIMGVAILGKGAVSKLGHVLKKMMDEAIKKLLPDALKQAMQNGSRILSHGMQRLAGTPGSRAVLLNKTVLGVSGANTAAQSGATVAEGVFLKKASDAFAGFTLSRFSGEQLRQWLKQAVDTFGDNNKMALELQKTLSSVIRQHADTSRFVLRQIRA</sequence>
<dbReference type="AlphaFoldDB" id="A0A3V2NZR4"/>
<dbReference type="GO" id="GO:0033644">
    <property type="term" value="C:host cell membrane"/>
    <property type="evidence" value="ECO:0007669"/>
    <property type="project" value="UniProtKB-SubCell"/>
</dbReference>
<dbReference type="Proteomes" id="UP000839682">
    <property type="component" value="Unassembled WGS sequence"/>
</dbReference>
<keyword evidence="4 10" id="KW-0812">Transmembrane</keyword>
<evidence type="ECO:0000313" key="13">
    <source>
        <dbReference type="EMBL" id="EAA7255346.1"/>
    </source>
</evidence>
<proteinExistence type="inferred from homology"/>
<evidence type="ECO:0000256" key="8">
    <source>
        <dbReference type="ARBA" id="ARBA00023136"/>
    </source>
</evidence>
<evidence type="ECO:0000256" key="6">
    <source>
        <dbReference type="ARBA" id="ARBA00022989"/>
    </source>
</evidence>
<comment type="caution">
    <text evidence="13">The sequence shown here is derived from an EMBL/GenBank/DDBJ whole genome shotgun (WGS) entry which is preliminary data.</text>
</comment>
<accession>A0A3V2NZR4</accession>
<dbReference type="GO" id="GO:0016020">
    <property type="term" value="C:membrane"/>
    <property type="evidence" value="ECO:0007669"/>
    <property type="project" value="InterPro"/>
</dbReference>
<evidence type="ECO:0000256" key="3">
    <source>
        <dbReference type="ARBA" id="ARBA00022525"/>
    </source>
</evidence>
<evidence type="ECO:0000256" key="5">
    <source>
        <dbReference type="ARBA" id="ARBA00022870"/>
    </source>
</evidence>